<protein>
    <submittedName>
        <fullName evidence="1">Uncharacterized protein</fullName>
    </submittedName>
</protein>
<gene>
    <name evidence="1" type="ORF">NTHI1209_01819</name>
</gene>
<sequence>MFGQFNIIVKYSETVVIKCIDKQQNLGNIILFLLLKQQYSKEDSKKFTIYKFYLQTVNYTIQLS</sequence>
<proteinExistence type="predicted"/>
<accession>A0A158SZ85</accession>
<comment type="caution">
    <text evidence="1">The sequence shown here is derived from an EMBL/GenBank/DDBJ whole genome shotgun (WGS) entry which is preliminary data.</text>
</comment>
<dbReference type="Proteomes" id="UP000050700">
    <property type="component" value="Unassembled WGS sequence"/>
</dbReference>
<dbReference type="AlphaFoldDB" id="A0A158SZ85"/>
<dbReference type="EMBL" id="JMQP01000002">
    <property type="protein sequence ID" value="KIS36179.1"/>
    <property type="molecule type" value="Genomic_DNA"/>
</dbReference>
<evidence type="ECO:0000313" key="2">
    <source>
        <dbReference type="Proteomes" id="UP000050700"/>
    </source>
</evidence>
<dbReference type="PATRIC" id="fig|727.582.peg.1651"/>
<organism evidence="1 2">
    <name type="scientific">Haemophilus influenzae</name>
    <dbReference type="NCBI Taxonomy" id="727"/>
    <lineage>
        <taxon>Bacteria</taxon>
        <taxon>Pseudomonadati</taxon>
        <taxon>Pseudomonadota</taxon>
        <taxon>Gammaproteobacteria</taxon>
        <taxon>Pasteurellales</taxon>
        <taxon>Pasteurellaceae</taxon>
        <taxon>Haemophilus</taxon>
    </lineage>
</organism>
<reference evidence="1 2" key="1">
    <citation type="submission" date="2014-05" db="EMBL/GenBank/DDBJ databases">
        <title>Methylome analysis of the phasevarions of Haemophilus influenzae.</title>
        <authorList>
            <person name="Atack J.M."/>
            <person name="Fox K.L."/>
            <person name="Power P.M."/>
            <person name="Clark T."/>
            <person name="Jurcisek J."/>
            <person name="Korlach J."/>
            <person name="Bakaletz L.O."/>
            <person name="Jennings M.P."/>
        </authorList>
    </citation>
    <scope>NUCLEOTIDE SEQUENCE [LARGE SCALE GENOMIC DNA]</scope>
    <source>
        <strain evidence="1 2">1209</strain>
    </source>
</reference>
<name>A0A158SZ85_HAEIF</name>
<evidence type="ECO:0000313" key="1">
    <source>
        <dbReference type="EMBL" id="KIS36179.1"/>
    </source>
</evidence>